<dbReference type="EMBL" id="CP027059">
    <property type="protein sequence ID" value="UQZ85779.1"/>
    <property type="molecule type" value="Genomic_DNA"/>
</dbReference>
<evidence type="ECO:0000313" key="2">
    <source>
        <dbReference type="Proteomes" id="UP001057134"/>
    </source>
</evidence>
<reference evidence="1" key="1">
    <citation type="submission" date="2018-02" db="EMBL/GenBank/DDBJ databases">
        <authorList>
            <person name="Kim S.-K."/>
            <person name="Jung H.-I."/>
            <person name="Lee S.-W."/>
        </authorList>
    </citation>
    <scope>NUCLEOTIDE SEQUENCE</scope>
    <source>
        <strain evidence="1">SK3146</strain>
    </source>
</reference>
<reference evidence="1" key="2">
    <citation type="journal article" date="2021" name="J Anim Sci Technol">
        <title>Complete genome sequence of Paenibacillus konkukensis sp. nov. SK3146 as a potential probiotic strain.</title>
        <authorList>
            <person name="Jung H.I."/>
            <person name="Park S."/>
            <person name="Niu K.M."/>
            <person name="Lee S.W."/>
            <person name="Kothari D."/>
            <person name="Yi K.J."/>
            <person name="Kim S.K."/>
        </authorList>
    </citation>
    <scope>NUCLEOTIDE SEQUENCE</scope>
    <source>
        <strain evidence="1">SK3146</strain>
    </source>
</reference>
<organism evidence="1 2">
    <name type="scientific">Paenibacillus konkukensis</name>
    <dbReference type="NCBI Taxonomy" id="2020716"/>
    <lineage>
        <taxon>Bacteria</taxon>
        <taxon>Bacillati</taxon>
        <taxon>Bacillota</taxon>
        <taxon>Bacilli</taxon>
        <taxon>Bacillales</taxon>
        <taxon>Paenibacillaceae</taxon>
        <taxon>Paenibacillus</taxon>
    </lineage>
</organism>
<gene>
    <name evidence="1" type="ORF">SK3146_05068</name>
</gene>
<protein>
    <submittedName>
        <fullName evidence="1">Uncharacterized protein</fullName>
    </submittedName>
</protein>
<dbReference type="Proteomes" id="UP001057134">
    <property type="component" value="Chromosome"/>
</dbReference>
<evidence type="ECO:0000313" key="1">
    <source>
        <dbReference type="EMBL" id="UQZ85779.1"/>
    </source>
</evidence>
<sequence>MQEQKKSLDINRIMEQLQISAETYERWSGLEDEHAPAADKGFSACGGKPLYPVFHWEMNLMEYSR</sequence>
<keyword evidence="2" id="KW-1185">Reference proteome</keyword>
<proteinExistence type="predicted"/>
<accession>A0ABY4RT92</accession>
<dbReference type="RefSeq" id="WP_249861377.1">
    <property type="nucleotide sequence ID" value="NZ_CP027059.1"/>
</dbReference>
<name>A0ABY4RT92_9BACL</name>